<evidence type="ECO:0000313" key="8">
    <source>
        <dbReference type="EMBL" id="SAM72591.1"/>
    </source>
</evidence>
<dbReference type="PROSITE" id="PS50110">
    <property type="entry name" value="RESPONSE_REGULATORY"/>
    <property type="match status" value="1"/>
</dbReference>
<evidence type="ECO:0000256" key="4">
    <source>
        <dbReference type="ARBA" id="ARBA00023125"/>
    </source>
</evidence>
<feature type="modified residue" description="4-aspartylphosphate" evidence="6">
    <location>
        <position position="57"/>
    </location>
</feature>
<dbReference type="OMA" id="IIFIDIM"/>
<evidence type="ECO:0000256" key="5">
    <source>
        <dbReference type="ARBA" id="ARBA00023163"/>
    </source>
</evidence>
<dbReference type="SMART" id="SM00448">
    <property type="entry name" value="REC"/>
    <property type="match status" value="1"/>
</dbReference>
<keyword evidence="4" id="KW-0238">DNA-binding</keyword>
<dbReference type="Proteomes" id="UP000190837">
    <property type="component" value="Unassembled WGS sequence"/>
</dbReference>
<evidence type="ECO:0000256" key="2">
    <source>
        <dbReference type="ARBA" id="ARBA00023012"/>
    </source>
</evidence>
<feature type="domain" description="Response regulatory" evidence="7">
    <location>
        <begin position="8"/>
        <end position="124"/>
    </location>
</feature>
<evidence type="ECO:0000313" key="9">
    <source>
        <dbReference type="Proteomes" id="UP000190837"/>
    </source>
</evidence>
<keyword evidence="5" id="KW-0804">Transcription</keyword>
<evidence type="ECO:0000256" key="3">
    <source>
        <dbReference type="ARBA" id="ARBA00023015"/>
    </source>
</evidence>
<reference evidence="9" key="1">
    <citation type="submission" date="2016-04" db="EMBL/GenBank/DDBJ databases">
        <authorList>
            <person name="Tagini F."/>
        </authorList>
    </citation>
    <scope>NUCLEOTIDE SEQUENCE [LARGE SCALE GENOMIC DNA]</scope>
    <source>
        <strain evidence="9">CHUV0807</strain>
    </source>
</reference>
<dbReference type="InterPro" id="IPR011006">
    <property type="entry name" value="CheY-like_superfamily"/>
</dbReference>
<gene>
    <name evidence="8" type="ORF">CHUV0807_2490</name>
</gene>
<dbReference type="GO" id="GO:0000160">
    <property type="term" value="P:phosphorelay signal transduction system"/>
    <property type="evidence" value="ECO:0007669"/>
    <property type="project" value="UniProtKB-KW"/>
</dbReference>
<evidence type="ECO:0000256" key="6">
    <source>
        <dbReference type="PROSITE-ProRule" id="PRU00169"/>
    </source>
</evidence>
<dbReference type="PANTHER" id="PTHR44591:SF14">
    <property type="entry name" value="PROTEIN PILG"/>
    <property type="match status" value="1"/>
</dbReference>
<dbReference type="InterPro" id="IPR050595">
    <property type="entry name" value="Bact_response_regulator"/>
</dbReference>
<protein>
    <submittedName>
        <fullName evidence="8">Twitching motility protein PilG</fullName>
    </submittedName>
</protein>
<dbReference type="SUPFAM" id="SSF52172">
    <property type="entry name" value="CheY-like"/>
    <property type="match status" value="1"/>
</dbReference>
<keyword evidence="1 6" id="KW-0597">Phosphoprotein</keyword>
<evidence type="ECO:0000256" key="1">
    <source>
        <dbReference type="ARBA" id="ARBA00022553"/>
    </source>
</evidence>
<dbReference type="InterPro" id="IPR001789">
    <property type="entry name" value="Sig_transdc_resp-reg_receiver"/>
</dbReference>
<dbReference type="PANTHER" id="PTHR44591">
    <property type="entry name" value="STRESS RESPONSE REGULATOR PROTEIN 1"/>
    <property type="match status" value="1"/>
</dbReference>
<dbReference type="EMBL" id="FKLO01000083">
    <property type="protein sequence ID" value="SAM72591.1"/>
    <property type="molecule type" value="Genomic_DNA"/>
</dbReference>
<dbReference type="GO" id="GO:0003677">
    <property type="term" value="F:DNA binding"/>
    <property type="evidence" value="ECO:0007669"/>
    <property type="project" value="UniProtKB-KW"/>
</dbReference>
<dbReference type="Pfam" id="PF00072">
    <property type="entry name" value="Response_reg"/>
    <property type="match status" value="1"/>
</dbReference>
<dbReference type="FunFam" id="3.40.50.2300:FF:000001">
    <property type="entry name" value="DNA-binding response regulator PhoB"/>
    <property type="match status" value="1"/>
</dbReference>
<organism evidence="8 9">
    <name type="scientific">Cardiobacterium hominis</name>
    <dbReference type="NCBI Taxonomy" id="2718"/>
    <lineage>
        <taxon>Bacteria</taxon>
        <taxon>Pseudomonadati</taxon>
        <taxon>Pseudomonadota</taxon>
        <taxon>Gammaproteobacteria</taxon>
        <taxon>Cardiobacteriales</taxon>
        <taxon>Cardiobacteriaceae</taxon>
        <taxon>Cardiobacterium</taxon>
    </lineage>
</organism>
<dbReference type="GeneID" id="84789303"/>
<accession>A0A1C3H7E1</accession>
<name>A0A1C3H7E1_9GAMM</name>
<sequence>MSDKKSVKVLVVDDSGTIRKTAEAILTKEGYTVATAEDGFSALSKVMSFKPDLIFLDIMMPRLDGYQVCSVIKSNAAFAKTPVLMLSSKDSIFDKARGRIAGSEYFMTKPFSRDELLNAIRTHVQ</sequence>
<keyword evidence="3" id="KW-0805">Transcription regulation</keyword>
<dbReference type="Gene3D" id="3.40.50.2300">
    <property type="match status" value="1"/>
</dbReference>
<dbReference type="AlphaFoldDB" id="A0A1C3H7E1"/>
<evidence type="ECO:0000259" key="7">
    <source>
        <dbReference type="PROSITE" id="PS50110"/>
    </source>
</evidence>
<dbReference type="RefSeq" id="WP_004139288.1">
    <property type="nucleotide sequence ID" value="NZ_CALFOW010000004.1"/>
</dbReference>
<keyword evidence="2" id="KW-0902">Two-component regulatory system</keyword>
<proteinExistence type="predicted"/>